<reference evidence="2 3" key="1">
    <citation type="submission" date="2018-08" db="EMBL/GenBank/DDBJ databases">
        <title>Paenibacillus sp. M4BSY-1, whole genome shotgun sequence.</title>
        <authorList>
            <person name="Tuo L."/>
        </authorList>
    </citation>
    <scope>NUCLEOTIDE SEQUENCE [LARGE SCALE GENOMIC DNA]</scope>
    <source>
        <strain evidence="2 3">M4BSY-1</strain>
    </source>
</reference>
<organism evidence="2 3">
    <name type="scientific">Paenibacillus paeoniae</name>
    <dbReference type="NCBI Taxonomy" id="2292705"/>
    <lineage>
        <taxon>Bacteria</taxon>
        <taxon>Bacillati</taxon>
        <taxon>Bacillota</taxon>
        <taxon>Bacilli</taxon>
        <taxon>Bacillales</taxon>
        <taxon>Paenibacillaceae</taxon>
        <taxon>Paenibacillus</taxon>
    </lineage>
</organism>
<dbReference type="AlphaFoldDB" id="A0A371PJT9"/>
<name>A0A371PJT9_9BACL</name>
<evidence type="ECO:0008006" key="4">
    <source>
        <dbReference type="Google" id="ProtNLM"/>
    </source>
</evidence>
<dbReference type="EMBL" id="QUBQ01000001">
    <property type="protein sequence ID" value="REK76413.1"/>
    <property type="molecule type" value="Genomic_DNA"/>
</dbReference>
<gene>
    <name evidence="2" type="ORF">DX130_05060</name>
</gene>
<keyword evidence="1" id="KW-0175">Coiled coil</keyword>
<keyword evidence="3" id="KW-1185">Reference proteome</keyword>
<evidence type="ECO:0000256" key="1">
    <source>
        <dbReference type="SAM" id="Coils"/>
    </source>
</evidence>
<protein>
    <recommendedName>
        <fullName evidence="4">Recombinase zinc beta ribbon domain-containing protein</fullName>
    </recommendedName>
</protein>
<proteinExistence type="predicted"/>
<evidence type="ECO:0000313" key="3">
    <source>
        <dbReference type="Proteomes" id="UP000261905"/>
    </source>
</evidence>
<feature type="coiled-coil region" evidence="1">
    <location>
        <begin position="95"/>
        <end position="146"/>
    </location>
</feature>
<evidence type="ECO:0000313" key="2">
    <source>
        <dbReference type="EMBL" id="REK76413.1"/>
    </source>
</evidence>
<comment type="caution">
    <text evidence="2">The sequence shown here is derived from an EMBL/GenBank/DDBJ whole genome shotgun (WGS) entry which is preliminary data.</text>
</comment>
<dbReference type="Proteomes" id="UP000261905">
    <property type="component" value="Unassembled WGS sequence"/>
</dbReference>
<accession>A0A371PJT9</accession>
<sequence>MERLIKNRMLNTNSRRAFSVVRLVICEKKKQGQHWSEMCFHHFKDRSKCEQRGKVMDVDFFNTLYNQIIHVDPNILREIELHGSRYNDTQVIIEVKEQELKKQALDKLHESYEENTITKQVFLERKAVRSRQIQKLEEELKDLRKVVLDEGDYPTVEQIYERVGQFRELWSVAVTSEEKNQALKKLLERIFYDWEGNRVELTVCYR</sequence>